<comment type="caution">
    <text evidence="2">The sequence shown here is derived from an EMBL/GenBank/DDBJ whole genome shotgun (WGS) entry which is preliminary data.</text>
</comment>
<dbReference type="VEuPathDB" id="FungiDB:FUN_019379"/>
<dbReference type="PANTHER" id="PTHR28613">
    <property type="entry name" value="SI:CH211-232M10.4-RELATED"/>
    <property type="match status" value="1"/>
</dbReference>
<feature type="compositionally biased region" description="Acidic residues" evidence="1">
    <location>
        <begin position="861"/>
        <end position="871"/>
    </location>
</feature>
<organism evidence="2 3">
    <name type="scientific">Rhizophagus irregularis</name>
    <dbReference type="NCBI Taxonomy" id="588596"/>
    <lineage>
        <taxon>Eukaryota</taxon>
        <taxon>Fungi</taxon>
        <taxon>Fungi incertae sedis</taxon>
        <taxon>Mucoromycota</taxon>
        <taxon>Glomeromycotina</taxon>
        <taxon>Glomeromycetes</taxon>
        <taxon>Glomerales</taxon>
        <taxon>Glomeraceae</taxon>
        <taxon>Rhizophagus</taxon>
    </lineage>
</organism>
<evidence type="ECO:0000256" key="1">
    <source>
        <dbReference type="SAM" id="MobiDB-lite"/>
    </source>
</evidence>
<accession>A0A2N0R8W1</accession>
<sequence length="916" mass="108521">MSFDGWTNVREQELMGTVLVTSDGQPFAWQAKDISCERATTTEVMSKTEGMISEINKMKITLLAIVTDSAPAYNAARKRLRIQYRNIEIYGKYIQPAIPGDTRWNSYLNCCQSLISTKEALRSLAAKFEPSISSKRRRATEPLAISREIYSIIMDDTFWELLTTLEFLLDPYCHVLNILQTDKARLHEVLHCFAYLYQFWKEFPDDDMADEILLRLQKRWEMWEQPILILSWLLHPTYKMKYFLMPSKSKISYLHMGKWLVYYYKAWTGHNPESILTEFDDFSQGIKYPFDEASVAQFKGNIHKYWCWVRDAYPEIGTVTAHMFGICVNAASVERLWSSMGFFHTKNRNRLKFTRVLEMAKLRADINYNRRNDQQESANNTMTENKNKNKNDNENEIGDENENERYLQNEELNDNDLNNDQGSIDLKENLNSQFNDHLNEWLEELQQEEDDEYDGEHDEYSESEKDFSDINVEDIEHPAENIDAKWKLEFMFEDNLCNPFNEIYGKYIQPAIPGDTRWNSYLNCCQSLISTKEALRSLAAKFEPSISSKRRRATEPLAISREIYSIIMDDTFWELLTTLEFLLDPYCHVLNILQTDKARLHEVLHCFAYLYQFWKEFPDDDMADEILLRLQKRWEMWEQPILILSWLLHPTYKMKYFLMPSKSKISYLHMGKWLVYYYKAWTGHNPESILTEFDDFSQGIKYPFDEASVAQFKGNIHKYWCWVRDAYPEIGTVTAHMFGICVNAASVERLWSSMGFFHTKNRNRLKFTRVLEMAKLRADINYNRRNDQQESANNTMTENKNKNKNDNENEIGDENENERYLQNEELNDNDLNNDQGSIDLKENLNSQFNDHLNEWLEELQQEEDDEYDGEHDEYSESEKDFSDINVEDIEHPAENIDAKWKLEFMFEDNLCNPFNV</sequence>
<dbReference type="VEuPathDB" id="FungiDB:RhiirFUN_012480"/>
<feature type="region of interest" description="Disordered" evidence="1">
    <location>
        <begin position="861"/>
        <end position="883"/>
    </location>
</feature>
<reference evidence="2 3" key="2">
    <citation type="submission" date="2017-10" db="EMBL/GenBank/DDBJ databases">
        <title>Genome analyses suggest a sexual origin of heterokaryosis in a supposedly ancient asexual fungus.</title>
        <authorList>
            <person name="Corradi N."/>
            <person name="Sedzielewska K."/>
            <person name="Noel J."/>
            <person name="Charron P."/>
            <person name="Farinelli L."/>
            <person name="Marton T."/>
            <person name="Kruger M."/>
            <person name="Pelin A."/>
            <person name="Brachmann A."/>
            <person name="Corradi N."/>
        </authorList>
    </citation>
    <scope>NUCLEOTIDE SEQUENCE [LARGE SCALE GENOMIC DNA]</scope>
    <source>
        <strain evidence="2 3">A1</strain>
    </source>
</reference>
<evidence type="ECO:0000313" key="2">
    <source>
        <dbReference type="EMBL" id="PKC59706.1"/>
    </source>
</evidence>
<dbReference type="InterPro" id="IPR012337">
    <property type="entry name" value="RNaseH-like_sf"/>
</dbReference>
<dbReference type="EMBL" id="LLXH01001278">
    <property type="protein sequence ID" value="PKC59706.1"/>
    <property type="molecule type" value="Genomic_DNA"/>
</dbReference>
<proteinExistence type="predicted"/>
<dbReference type="VEuPathDB" id="FungiDB:RhiirA1_540332"/>
<reference evidence="2 3" key="1">
    <citation type="submission" date="2017-10" db="EMBL/GenBank/DDBJ databases">
        <title>Extensive intraspecific genome diversity in a model arbuscular mycorrhizal fungus.</title>
        <authorList>
            <person name="Chen E.C.H."/>
            <person name="Morin E."/>
            <person name="Baudet D."/>
            <person name="Noel J."/>
            <person name="Ndikumana S."/>
            <person name="Charron P."/>
            <person name="St-Onge C."/>
            <person name="Giorgi J."/>
            <person name="Grigoriev I.V."/>
            <person name="Roux C."/>
            <person name="Martin F.M."/>
            <person name="Corradi N."/>
        </authorList>
    </citation>
    <scope>NUCLEOTIDE SEQUENCE [LARGE SCALE GENOMIC DNA]</scope>
    <source>
        <strain evidence="2 3">A1</strain>
    </source>
</reference>
<feature type="region of interest" description="Disordered" evidence="1">
    <location>
        <begin position="782"/>
        <end position="812"/>
    </location>
</feature>
<evidence type="ECO:0000313" key="3">
    <source>
        <dbReference type="Proteomes" id="UP000232688"/>
    </source>
</evidence>
<gene>
    <name evidence="2" type="ORF">RhiirA1_540332</name>
</gene>
<dbReference type="AlphaFoldDB" id="A0A2N0R8W1"/>
<name>A0A2N0R8W1_9GLOM</name>
<feature type="compositionally biased region" description="Basic and acidic residues" evidence="1">
    <location>
        <begin position="872"/>
        <end position="883"/>
    </location>
</feature>
<feature type="region of interest" description="Disordered" evidence="1">
    <location>
        <begin position="368"/>
        <end position="398"/>
    </location>
</feature>
<dbReference type="Proteomes" id="UP000232688">
    <property type="component" value="Unassembled WGS sequence"/>
</dbReference>
<dbReference type="InterPro" id="IPR029365">
    <property type="entry name" value="TMEM238"/>
</dbReference>
<dbReference type="SUPFAM" id="SSF53098">
    <property type="entry name" value="Ribonuclease H-like"/>
    <property type="match status" value="2"/>
</dbReference>
<protein>
    <submittedName>
        <fullName evidence="2">Uncharacterized protein</fullName>
    </submittedName>
</protein>
<dbReference type="PANTHER" id="PTHR28613:SF8">
    <property type="entry name" value="LCCL DOMAIN-CONTAINING PROTEIN"/>
    <property type="match status" value="1"/>
</dbReference>
<dbReference type="VEuPathDB" id="FungiDB:RhiirFUN_011132"/>